<dbReference type="InterPro" id="IPR019587">
    <property type="entry name" value="Polyketide_cyclase/dehydratase"/>
</dbReference>
<reference evidence="1 2" key="1">
    <citation type="submission" date="2014-07" db="EMBL/GenBank/DDBJ databases">
        <title>Draft Genome Sequence of Gephyronic Acid Producer, Cystobacter violaceus Strain Cb vi76.</title>
        <authorList>
            <person name="Stevens D.C."/>
            <person name="Young J."/>
            <person name="Carmichael R."/>
            <person name="Tan J."/>
            <person name="Taylor R.E."/>
        </authorList>
    </citation>
    <scope>NUCLEOTIDE SEQUENCE [LARGE SCALE GENOMIC DNA]</scope>
    <source>
        <strain evidence="1 2">Cb vi76</strain>
    </source>
</reference>
<dbReference type="EMBL" id="JPMI01000234">
    <property type="protein sequence ID" value="KFA89616.1"/>
    <property type="molecule type" value="Genomic_DNA"/>
</dbReference>
<sequence length="168" mass="18291">MTDTGLDPATLPLQTAAPDASVYPFTQTFPTTLAPEVLWAEFTRALTNSPDAVLWANDVSFIRALRPPLAAGAVLAERLAVGGPELHYRLMRFEPPRLLEYASLRGHPLACSAVVTVERTASGSTLAWRGEYRGSEPQLANLKRLHAVFFGEFARRVRQLEATATTAG</sequence>
<organism evidence="1 2">
    <name type="scientific">Archangium violaceum Cb vi76</name>
    <dbReference type="NCBI Taxonomy" id="1406225"/>
    <lineage>
        <taxon>Bacteria</taxon>
        <taxon>Pseudomonadati</taxon>
        <taxon>Myxococcota</taxon>
        <taxon>Myxococcia</taxon>
        <taxon>Myxococcales</taxon>
        <taxon>Cystobacterineae</taxon>
        <taxon>Archangiaceae</taxon>
        <taxon>Archangium</taxon>
    </lineage>
</organism>
<evidence type="ECO:0008006" key="3">
    <source>
        <dbReference type="Google" id="ProtNLM"/>
    </source>
</evidence>
<dbReference type="RefSeq" id="WP_043404544.1">
    <property type="nucleotide sequence ID" value="NZ_JPMI01000234.1"/>
</dbReference>
<comment type="caution">
    <text evidence="1">The sequence shown here is derived from an EMBL/GenBank/DDBJ whole genome shotgun (WGS) entry which is preliminary data.</text>
</comment>
<dbReference type="AlphaFoldDB" id="A0A084SMD1"/>
<proteinExistence type="predicted"/>
<name>A0A084SMD1_9BACT</name>
<protein>
    <recommendedName>
        <fullName evidence="3">Polyketide cyclase</fullName>
    </recommendedName>
</protein>
<dbReference type="SUPFAM" id="SSF55961">
    <property type="entry name" value="Bet v1-like"/>
    <property type="match status" value="1"/>
</dbReference>
<dbReference type="Proteomes" id="UP000028547">
    <property type="component" value="Unassembled WGS sequence"/>
</dbReference>
<evidence type="ECO:0000313" key="1">
    <source>
        <dbReference type="EMBL" id="KFA89616.1"/>
    </source>
</evidence>
<evidence type="ECO:0000313" key="2">
    <source>
        <dbReference type="Proteomes" id="UP000028547"/>
    </source>
</evidence>
<accession>A0A084SMD1</accession>
<gene>
    <name evidence="1" type="ORF">Q664_33700</name>
</gene>
<dbReference type="Pfam" id="PF10604">
    <property type="entry name" value="Polyketide_cyc2"/>
    <property type="match status" value="1"/>
</dbReference>